<dbReference type="SUPFAM" id="SSF52047">
    <property type="entry name" value="RNI-like"/>
    <property type="match status" value="1"/>
</dbReference>
<feature type="coiled-coil region" evidence="1">
    <location>
        <begin position="44"/>
        <end position="82"/>
    </location>
</feature>
<organism evidence="3 4">
    <name type="scientific">Folsomia candida</name>
    <name type="common">Springtail</name>
    <dbReference type="NCBI Taxonomy" id="158441"/>
    <lineage>
        <taxon>Eukaryota</taxon>
        <taxon>Metazoa</taxon>
        <taxon>Ecdysozoa</taxon>
        <taxon>Arthropoda</taxon>
        <taxon>Hexapoda</taxon>
        <taxon>Collembola</taxon>
        <taxon>Entomobryomorpha</taxon>
        <taxon>Isotomoidea</taxon>
        <taxon>Isotomidae</taxon>
        <taxon>Proisotominae</taxon>
        <taxon>Folsomia</taxon>
    </lineage>
</organism>
<dbReference type="Gene3D" id="3.80.10.10">
    <property type="entry name" value="Ribonuclease Inhibitor"/>
    <property type="match status" value="1"/>
</dbReference>
<feature type="compositionally biased region" description="Basic and acidic residues" evidence="2">
    <location>
        <begin position="161"/>
        <end position="173"/>
    </location>
</feature>
<proteinExistence type="predicted"/>
<feature type="compositionally biased region" description="Low complexity" evidence="2">
    <location>
        <begin position="407"/>
        <end position="421"/>
    </location>
</feature>
<feature type="compositionally biased region" description="Low complexity" evidence="2">
    <location>
        <begin position="250"/>
        <end position="260"/>
    </location>
</feature>
<keyword evidence="3" id="KW-0808">Transferase</keyword>
<dbReference type="EMBL" id="LNIX01000005">
    <property type="protein sequence ID" value="OXA53601.1"/>
    <property type="molecule type" value="Genomic_DNA"/>
</dbReference>
<dbReference type="GO" id="GO:0008168">
    <property type="term" value="F:methyltransferase activity"/>
    <property type="evidence" value="ECO:0007669"/>
    <property type="project" value="UniProtKB-KW"/>
</dbReference>
<feature type="compositionally biased region" description="Low complexity" evidence="2">
    <location>
        <begin position="203"/>
        <end position="214"/>
    </location>
</feature>
<sequence length="692" mass="75141">MKVSKKISPSTLSVVVIQIILLNSISQNNVHSQASIPTPDTDRVASLQREISESLKSLDDAIRELTEKLAQVTALKLQLEASSLPTPIETTTNINPAAEASTQPINISASDSSVPLEQKTNDDSTSKATTISTVTTSSPQITTTSPVDPEGEENSKNPPKPTEDEISPRKDDNVAATSPAYGQESDLSAGTVNPSLEPNLQATTSSEPSVSPTSAGPNLPPTSSEASSSPASADSNLAPTSADPNLTPTSSEASSSPASADQNVPPTSPAATNPNTSPSFLADPTNSGTSPIPVDAPDTPPENNSQSDDSNQGKASPKNYNPSPILNTDANTTQSDSCQIENEPITVPYTLTKYTNGGMLTGFMIQFGNIPNPDSQNQVSPSVFLNGRKFACILKDVLAKSGIQLESQTTPAPQSTTPPQQNQYLPPTNSPPTRMNLNLNNVDYKNEIFSGMPSSCELKKLEINGGRCTQATPLPPSLESLEMQNVKMDPPTASQMSQSIRNCERLQRLKCANIPTQFSMADIPSQNLQSLSMQNTGLNYSPNVNYPRCKNARMDLRQPNRNMANQMDRIFPNLQNAMIQGNNPEMVESTFRAPNLQRMCFPSGNYGPGQFRNPVLNNAVESCGEYRQYRDDYCQMRRNNRERRWVTNTLRRNEIGEERGRQEFPQVNNNFRQIPRTTTYWGVPGIVFPNFD</sequence>
<comment type="caution">
    <text evidence="3">The sequence shown here is derived from an EMBL/GenBank/DDBJ whole genome shotgun (WGS) entry which is preliminary data.</text>
</comment>
<feature type="compositionally biased region" description="Polar residues" evidence="2">
    <location>
        <begin position="301"/>
        <end position="339"/>
    </location>
</feature>
<evidence type="ECO:0000256" key="1">
    <source>
        <dbReference type="SAM" id="Coils"/>
    </source>
</evidence>
<feature type="compositionally biased region" description="Polar residues" evidence="2">
    <location>
        <begin position="422"/>
        <end position="433"/>
    </location>
</feature>
<feature type="region of interest" description="Disordered" evidence="2">
    <location>
        <begin position="87"/>
        <end position="339"/>
    </location>
</feature>
<feature type="compositionally biased region" description="Low complexity" evidence="2">
    <location>
        <begin position="87"/>
        <end position="96"/>
    </location>
</feature>
<dbReference type="GO" id="GO:0032259">
    <property type="term" value="P:methylation"/>
    <property type="evidence" value="ECO:0007669"/>
    <property type="project" value="UniProtKB-KW"/>
</dbReference>
<keyword evidence="4" id="KW-1185">Reference proteome</keyword>
<dbReference type="AlphaFoldDB" id="A0A226E9T3"/>
<reference evidence="3 4" key="1">
    <citation type="submission" date="2015-12" db="EMBL/GenBank/DDBJ databases">
        <title>The genome of Folsomia candida.</title>
        <authorList>
            <person name="Faddeeva A."/>
            <person name="Derks M.F."/>
            <person name="Anvar Y."/>
            <person name="Smit S."/>
            <person name="Van Straalen N."/>
            <person name="Roelofs D."/>
        </authorList>
    </citation>
    <scope>NUCLEOTIDE SEQUENCE [LARGE SCALE GENOMIC DNA]</scope>
    <source>
        <strain evidence="3 4">VU population</strain>
        <tissue evidence="3">Whole body</tissue>
    </source>
</reference>
<dbReference type="Proteomes" id="UP000198287">
    <property type="component" value="Unassembled WGS sequence"/>
</dbReference>
<dbReference type="InterPro" id="IPR032675">
    <property type="entry name" value="LRR_dom_sf"/>
</dbReference>
<keyword evidence="1" id="KW-0175">Coiled coil</keyword>
<feature type="compositionally biased region" description="Polar residues" evidence="2">
    <location>
        <begin position="100"/>
        <end position="115"/>
    </location>
</feature>
<accession>A0A226E9T3</accession>
<name>A0A226E9T3_FOLCA</name>
<feature type="compositionally biased region" description="Low complexity" evidence="2">
    <location>
        <begin position="221"/>
        <end position="239"/>
    </location>
</feature>
<protein>
    <submittedName>
        <fullName evidence="3">Histone-lysine N-methyltransferase 2D</fullName>
    </submittedName>
</protein>
<evidence type="ECO:0000313" key="4">
    <source>
        <dbReference type="Proteomes" id="UP000198287"/>
    </source>
</evidence>
<evidence type="ECO:0000256" key="2">
    <source>
        <dbReference type="SAM" id="MobiDB-lite"/>
    </source>
</evidence>
<evidence type="ECO:0000313" key="3">
    <source>
        <dbReference type="EMBL" id="OXA53601.1"/>
    </source>
</evidence>
<feature type="compositionally biased region" description="Low complexity" evidence="2">
    <location>
        <begin position="269"/>
        <end position="279"/>
    </location>
</feature>
<gene>
    <name evidence="3" type="ORF">Fcan01_11033</name>
</gene>
<feature type="compositionally biased region" description="Polar residues" evidence="2">
    <location>
        <begin position="185"/>
        <end position="202"/>
    </location>
</feature>
<dbReference type="STRING" id="158441.A0A226E9T3"/>
<keyword evidence="3" id="KW-0489">Methyltransferase</keyword>
<feature type="compositionally biased region" description="Low complexity" evidence="2">
    <location>
        <begin position="126"/>
        <end position="145"/>
    </location>
</feature>
<feature type="region of interest" description="Disordered" evidence="2">
    <location>
        <begin position="407"/>
        <end position="433"/>
    </location>
</feature>